<evidence type="ECO:0000313" key="2">
    <source>
        <dbReference type="EMBL" id="MDU0808703.1"/>
    </source>
</evidence>
<name>A0ABU3TS56_9BACT</name>
<reference evidence="2 3" key="1">
    <citation type="submission" date="2023-09" db="EMBL/GenBank/DDBJ databases">
        <title>Aquirufa genomes.</title>
        <authorList>
            <person name="Pitt A."/>
        </authorList>
    </citation>
    <scope>NUCLEOTIDE SEQUENCE [LARGE SCALE GENOMIC DNA]</scope>
    <source>
        <strain evidence="2 3">LEOWEIH-7C</strain>
    </source>
</reference>
<dbReference type="Proteomes" id="UP001249959">
    <property type="component" value="Unassembled WGS sequence"/>
</dbReference>
<dbReference type="EMBL" id="JAVNWW010000002">
    <property type="protein sequence ID" value="MDU0808703.1"/>
    <property type="molecule type" value="Genomic_DNA"/>
</dbReference>
<keyword evidence="3" id="KW-1185">Reference proteome</keyword>
<gene>
    <name evidence="2" type="ORF">PQG45_06625</name>
</gene>
<evidence type="ECO:0000313" key="3">
    <source>
        <dbReference type="Proteomes" id="UP001249959"/>
    </source>
</evidence>
<keyword evidence="1" id="KW-1133">Transmembrane helix</keyword>
<feature type="transmembrane region" description="Helical" evidence="1">
    <location>
        <begin position="49"/>
        <end position="68"/>
    </location>
</feature>
<evidence type="ECO:0008006" key="4">
    <source>
        <dbReference type="Google" id="ProtNLM"/>
    </source>
</evidence>
<comment type="caution">
    <text evidence="2">The sequence shown here is derived from an EMBL/GenBank/DDBJ whole genome shotgun (WGS) entry which is preliminary data.</text>
</comment>
<evidence type="ECO:0000256" key="1">
    <source>
        <dbReference type="SAM" id="Phobius"/>
    </source>
</evidence>
<keyword evidence="1" id="KW-0472">Membrane</keyword>
<protein>
    <recommendedName>
        <fullName evidence="4">DoxX family membrane protein</fullName>
    </recommendedName>
</protein>
<accession>A0ABU3TS56</accession>
<keyword evidence="1" id="KW-0812">Transmembrane</keyword>
<dbReference type="RefSeq" id="WP_316070527.1">
    <property type="nucleotide sequence ID" value="NZ_JAVNWW010000002.1"/>
</dbReference>
<organism evidence="2 3">
    <name type="scientific">Aquirufa regiilacus</name>
    <dbReference type="NCBI Taxonomy" id="3024868"/>
    <lineage>
        <taxon>Bacteria</taxon>
        <taxon>Pseudomonadati</taxon>
        <taxon>Bacteroidota</taxon>
        <taxon>Cytophagia</taxon>
        <taxon>Cytophagales</taxon>
        <taxon>Flectobacillaceae</taxon>
        <taxon>Aquirufa</taxon>
    </lineage>
</organism>
<sequence>MKLLKHVPAVLLGLLFIAGGVTYFLHVGADQPMPGRAPEFMSLFGGTGYLAVIKVLEIIGGALILFPAHRAKALLILAPIAVNILLFDIYIAGSMGVGIPVVVLVLIQAYLDQDKFKALL</sequence>
<proteinExistence type="predicted"/>
<feature type="transmembrane region" description="Helical" evidence="1">
    <location>
        <begin position="80"/>
        <end position="111"/>
    </location>
</feature>
<feature type="transmembrane region" description="Helical" evidence="1">
    <location>
        <begin position="7"/>
        <end position="29"/>
    </location>
</feature>